<gene>
    <name evidence="7" type="ORF">AKO1_010235</name>
</gene>
<reference evidence="7 8" key="1">
    <citation type="submission" date="2024-03" db="EMBL/GenBank/DDBJ databases">
        <title>The Acrasis kona genome and developmental transcriptomes reveal deep origins of eukaryotic multicellular pathways.</title>
        <authorList>
            <person name="Sheikh S."/>
            <person name="Fu C.-J."/>
            <person name="Brown M.W."/>
            <person name="Baldauf S.L."/>
        </authorList>
    </citation>
    <scope>NUCLEOTIDE SEQUENCE [LARGE SCALE GENOMIC DNA]</scope>
    <source>
        <strain evidence="7 8">ATCC MYA-3509</strain>
    </source>
</reference>
<name>A0AAW2ZSW3_9EUKA</name>
<sequence>MENNKFPSIIKVIVVVWILIVVICEVLVFRFQAAHARSDGKNILIVSDPQLTDNFSYSFLEANPFGFISRMVYFFSDLYMKKNFLSLLLLNSPNVDAIVFNGDLMDAGRGQNNKMWIWEYERYQTVFSQPKGYKAVPTYNVSGNHDIGFGDRTKNVIDRFKSKFGERLNYEFNVGGVKFLVINSLYLEQISYRHYEEADRDVNLYDMNEYRNEALNFINKYVSKDQTNTVLFSHVPLFREDYQSCGAYQDSRRTPMRQGRGISYQNLLQKHTSDYILKAIKPKRVFSGDDHENCEYVHKYDGYESIEVTVGSFSFLQGTVSPSYGMINIKDGDISYRSIFMPRQWYIYLFYLFCVPITTILLIIFKIKHHVKTFSNKIEFGEDLEVGTTSTCISPNSLNNDVLNSRKKLLPLSIDYSQTKREAPHTPKQITRLLTKDATLLLMDLFKSILLVTTTTFVTFVFTLLYWYSI</sequence>
<dbReference type="PANTHER" id="PTHR13315">
    <property type="entry name" value="METALLO PHOSPHOESTERASE RELATED"/>
    <property type="match status" value="1"/>
</dbReference>
<dbReference type="InterPro" id="IPR029052">
    <property type="entry name" value="Metallo-depent_PP-like"/>
</dbReference>
<proteinExistence type="predicted"/>
<protein>
    <submittedName>
        <fullName evidence="7">Ethanolamine phosphate phosphodiesterase</fullName>
    </submittedName>
</protein>
<dbReference type="Gene3D" id="3.60.21.10">
    <property type="match status" value="1"/>
</dbReference>
<evidence type="ECO:0000256" key="4">
    <source>
        <dbReference type="ARBA" id="ARBA00023136"/>
    </source>
</evidence>
<comment type="subcellular location">
    <subcellularLocation>
        <location evidence="1">Membrane</location>
        <topology evidence="1">Multi-pass membrane protein</topology>
    </subcellularLocation>
</comment>
<dbReference type="GO" id="GO:0006506">
    <property type="term" value="P:GPI anchor biosynthetic process"/>
    <property type="evidence" value="ECO:0007669"/>
    <property type="project" value="InterPro"/>
</dbReference>
<evidence type="ECO:0000313" key="7">
    <source>
        <dbReference type="EMBL" id="KAL0491819.1"/>
    </source>
</evidence>
<dbReference type="AlphaFoldDB" id="A0AAW2ZSW3"/>
<dbReference type="GO" id="GO:0016020">
    <property type="term" value="C:membrane"/>
    <property type="evidence" value="ECO:0007669"/>
    <property type="project" value="UniProtKB-SubCell"/>
</dbReference>
<keyword evidence="2 5" id="KW-0812">Transmembrane</keyword>
<evidence type="ECO:0000256" key="2">
    <source>
        <dbReference type="ARBA" id="ARBA00022692"/>
    </source>
</evidence>
<dbReference type="InterPro" id="IPR004843">
    <property type="entry name" value="Calcineurin-like_PHP"/>
</dbReference>
<keyword evidence="4 5" id="KW-0472">Membrane</keyword>
<dbReference type="Pfam" id="PF00149">
    <property type="entry name" value="Metallophos"/>
    <property type="match status" value="1"/>
</dbReference>
<dbReference type="GO" id="GO:0016787">
    <property type="term" value="F:hydrolase activity"/>
    <property type="evidence" value="ECO:0007669"/>
    <property type="project" value="InterPro"/>
</dbReference>
<accession>A0AAW2ZSW3</accession>
<organism evidence="7 8">
    <name type="scientific">Acrasis kona</name>
    <dbReference type="NCBI Taxonomy" id="1008807"/>
    <lineage>
        <taxon>Eukaryota</taxon>
        <taxon>Discoba</taxon>
        <taxon>Heterolobosea</taxon>
        <taxon>Tetramitia</taxon>
        <taxon>Eutetramitia</taxon>
        <taxon>Acrasidae</taxon>
        <taxon>Acrasis</taxon>
    </lineage>
</organism>
<dbReference type="GO" id="GO:0005783">
    <property type="term" value="C:endoplasmic reticulum"/>
    <property type="evidence" value="ECO:0007669"/>
    <property type="project" value="TreeGrafter"/>
</dbReference>
<evidence type="ECO:0000256" key="1">
    <source>
        <dbReference type="ARBA" id="ARBA00004141"/>
    </source>
</evidence>
<evidence type="ECO:0000313" key="8">
    <source>
        <dbReference type="Proteomes" id="UP001431209"/>
    </source>
</evidence>
<feature type="transmembrane region" description="Helical" evidence="5">
    <location>
        <begin position="12"/>
        <end position="31"/>
    </location>
</feature>
<evidence type="ECO:0000256" key="5">
    <source>
        <dbReference type="SAM" id="Phobius"/>
    </source>
</evidence>
<dbReference type="PANTHER" id="PTHR13315:SF4">
    <property type="entry name" value="METALLOPHOSPHOESTERASE, ISOFORM E"/>
    <property type="match status" value="1"/>
</dbReference>
<dbReference type="InterPro" id="IPR033308">
    <property type="entry name" value="PGAP5/Cdc1/Ted1"/>
</dbReference>
<dbReference type="Proteomes" id="UP001431209">
    <property type="component" value="Unassembled WGS sequence"/>
</dbReference>
<feature type="domain" description="Calcineurin-like phosphoesterase" evidence="6">
    <location>
        <begin position="74"/>
        <end position="292"/>
    </location>
</feature>
<feature type="transmembrane region" description="Helical" evidence="5">
    <location>
        <begin position="345"/>
        <end position="365"/>
    </location>
</feature>
<evidence type="ECO:0000256" key="3">
    <source>
        <dbReference type="ARBA" id="ARBA00022989"/>
    </source>
</evidence>
<dbReference type="SUPFAM" id="SSF56300">
    <property type="entry name" value="Metallo-dependent phosphatases"/>
    <property type="match status" value="1"/>
</dbReference>
<keyword evidence="8" id="KW-1185">Reference proteome</keyword>
<evidence type="ECO:0000259" key="6">
    <source>
        <dbReference type="Pfam" id="PF00149"/>
    </source>
</evidence>
<comment type="caution">
    <text evidence="7">The sequence shown here is derived from an EMBL/GenBank/DDBJ whole genome shotgun (WGS) entry which is preliminary data.</text>
</comment>
<dbReference type="EMBL" id="JAOPGA020001865">
    <property type="protein sequence ID" value="KAL0491819.1"/>
    <property type="molecule type" value="Genomic_DNA"/>
</dbReference>
<keyword evidence="3 5" id="KW-1133">Transmembrane helix</keyword>
<feature type="transmembrane region" description="Helical" evidence="5">
    <location>
        <begin position="449"/>
        <end position="468"/>
    </location>
</feature>